<proteinExistence type="predicted"/>
<gene>
    <name evidence="1" type="ORF">GA752_10270</name>
</gene>
<evidence type="ECO:0000313" key="2">
    <source>
        <dbReference type="Proteomes" id="UP000437631"/>
    </source>
</evidence>
<protein>
    <submittedName>
        <fullName evidence="1">Uncharacterized protein</fullName>
    </submittedName>
</protein>
<dbReference type="Proteomes" id="UP000437631">
    <property type="component" value="Unassembled WGS sequence"/>
</dbReference>
<sequence length="99" mass="11004">MMDDPVFRPLIPGHWRRSCFGGYIRKDNMPSKMKMDIGKPQSDGSVVVTMTPQGAITGHEFDEFVKARGGTTYRLDTGGDGIFDLFQEDGKNSKSTSKQ</sequence>
<organism evidence="1 2">
    <name type="scientific">Bifidobacterium adolescentis</name>
    <dbReference type="NCBI Taxonomy" id="1680"/>
    <lineage>
        <taxon>Bacteria</taxon>
        <taxon>Bacillati</taxon>
        <taxon>Actinomycetota</taxon>
        <taxon>Actinomycetes</taxon>
        <taxon>Bifidobacteriales</taxon>
        <taxon>Bifidobacteriaceae</taxon>
        <taxon>Bifidobacterium</taxon>
    </lineage>
</organism>
<dbReference type="EMBL" id="WDLT01000022">
    <property type="protein sequence ID" value="KAB5743396.1"/>
    <property type="molecule type" value="Genomic_DNA"/>
</dbReference>
<dbReference type="AlphaFoldDB" id="A0A7J5MW52"/>
<comment type="caution">
    <text evidence="1">The sequence shown here is derived from an EMBL/GenBank/DDBJ whole genome shotgun (WGS) entry which is preliminary data.</text>
</comment>
<name>A0A7J5MW52_BIFAD</name>
<evidence type="ECO:0000313" key="1">
    <source>
        <dbReference type="EMBL" id="KAB5743396.1"/>
    </source>
</evidence>
<reference evidence="1 2" key="1">
    <citation type="journal article" date="2019" name="Nat. Med.">
        <title>A library of human gut bacterial isolates paired with longitudinal multiomics data enables mechanistic microbiome research.</title>
        <authorList>
            <person name="Poyet M."/>
            <person name="Groussin M."/>
            <person name="Gibbons S.M."/>
            <person name="Avila-Pacheco J."/>
            <person name="Jiang X."/>
            <person name="Kearney S.M."/>
            <person name="Perrotta A.R."/>
            <person name="Berdy B."/>
            <person name="Zhao S."/>
            <person name="Lieberman T.D."/>
            <person name="Swanson P.K."/>
            <person name="Smith M."/>
            <person name="Roesemann S."/>
            <person name="Alexander J.E."/>
            <person name="Rich S.A."/>
            <person name="Livny J."/>
            <person name="Vlamakis H."/>
            <person name="Clish C."/>
            <person name="Bullock K."/>
            <person name="Deik A."/>
            <person name="Scott J."/>
            <person name="Pierce K.A."/>
            <person name="Xavier R.J."/>
            <person name="Alm E.J."/>
        </authorList>
    </citation>
    <scope>NUCLEOTIDE SEQUENCE [LARGE SCALE GENOMIC DNA]</scope>
    <source>
        <strain evidence="1 2">BIOML-A190</strain>
    </source>
</reference>
<accession>A0A7J5MW52</accession>